<organism evidence="2 3">
    <name type="scientific">Trichonephila clavata</name>
    <name type="common">Joro spider</name>
    <name type="synonym">Nephila clavata</name>
    <dbReference type="NCBI Taxonomy" id="2740835"/>
    <lineage>
        <taxon>Eukaryota</taxon>
        <taxon>Metazoa</taxon>
        <taxon>Ecdysozoa</taxon>
        <taxon>Arthropoda</taxon>
        <taxon>Chelicerata</taxon>
        <taxon>Arachnida</taxon>
        <taxon>Araneae</taxon>
        <taxon>Araneomorphae</taxon>
        <taxon>Entelegynae</taxon>
        <taxon>Araneoidea</taxon>
        <taxon>Nephilidae</taxon>
        <taxon>Trichonephila</taxon>
    </lineage>
</organism>
<proteinExistence type="predicted"/>
<sequence length="144" mass="15773">MFTTSVSICHGNRQSSLLTSPGIARPPYISSRFILGGNEKGWWELKPSRDEDAGRTMVAISQANRVPNEQGKGASFTITGRTLISAQHQSPYEPGRPTLGDKGRGAIGMEYRKDSLTHNKCFEGSRRIEKKFMSKGSGKNVVSV</sequence>
<evidence type="ECO:0000256" key="1">
    <source>
        <dbReference type="SAM" id="MobiDB-lite"/>
    </source>
</evidence>
<evidence type="ECO:0000313" key="3">
    <source>
        <dbReference type="Proteomes" id="UP000887116"/>
    </source>
</evidence>
<comment type="caution">
    <text evidence="2">The sequence shown here is derived from an EMBL/GenBank/DDBJ whole genome shotgun (WGS) entry which is preliminary data.</text>
</comment>
<dbReference type="OrthoDB" id="6446169at2759"/>
<name>A0A8X6KZ17_TRICU</name>
<evidence type="ECO:0000313" key="2">
    <source>
        <dbReference type="EMBL" id="GFQ89496.1"/>
    </source>
</evidence>
<feature type="region of interest" description="Disordered" evidence="1">
    <location>
        <begin position="85"/>
        <end position="106"/>
    </location>
</feature>
<reference evidence="2" key="1">
    <citation type="submission" date="2020-07" db="EMBL/GenBank/DDBJ databases">
        <title>Multicomponent nature underlies the extraordinary mechanical properties of spider dragline silk.</title>
        <authorList>
            <person name="Kono N."/>
            <person name="Nakamura H."/>
            <person name="Mori M."/>
            <person name="Yoshida Y."/>
            <person name="Ohtoshi R."/>
            <person name="Malay A.D."/>
            <person name="Moran D.A.P."/>
            <person name="Tomita M."/>
            <person name="Numata K."/>
            <person name="Arakawa K."/>
        </authorList>
    </citation>
    <scope>NUCLEOTIDE SEQUENCE</scope>
</reference>
<gene>
    <name evidence="2" type="ORF">TNCT_142411</name>
</gene>
<dbReference type="AlphaFoldDB" id="A0A8X6KZ17"/>
<keyword evidence="3" id="KW-1185">Reference proteome</keyword>
<accession>A0A8X6KZ17</accession>
<protein>
    <submittedName>
        <fullName evidence="2">Uncharacterized protein</fullName>
    </submittedName>
</protein>
<dbReference type="Proteomes" id="UP000887116">
    <property type="component" value="Unassembled WGS sequence"/>
</dbReference>
<dbReference type="EMBL" id="BMAO01033430">
    <property type="protein sequence ID" value="GFQ89496.1"/>
    <property type="molecule type" value="Genomic_DNA"/>
</dbReference>